<sequence>MSAVAEAVASSEAVLPATGIPTPCPLLRADRYVDDAYTMLVVLSRLRDVPLAEALYPGMLEDLEAVLGEYVVPTEEDFPALAHRLDEALALALELLPSRVPHRQLRMQQSAVGRIIGQPLPEEFTPALGVLRRLAVILQNCMDLIEHGGLDADGDPRPELKGPLLPQQIRLGAR</sequence>
<proteinExistence type="predicted"/>
<organism evidence="1">
    <name type="scientific">Streptantibioticus silvisoli</name>
    <dbReference type="NCBI Taxonomy" id="2705255"/>
    <lineage>
        <taxon>Bacteria</taxon>
        <taxon>Bacillati</taxon>
        <taxon>Actinomycetota</taxon>
        <taxon>Actinomycetes</taxon>
        <taxon>Kitasatosporales</taxon>
        <taxon>Streptomycetaceae</taxon>
        <taxon>Streptantibioticus</taxon>
    </lineage>
</organism>
<protein>
    <submittedName>
        <fullName evidence="1">Uncharacterized protein</fullName>
    </submittedName>
</protein>
<accession>A0AA90KF09</accession>
<evidence type="ECO:0000313" key="1">
    <source>
        <dbReference type="EMBL" id="MDI5968384.1"/>
    </source>
</evidence>
<name>A0AA90KF09_9ACTN</name>
<dbReference type="RefSeq" id="WP_271313100.1">
    <property type="nucleotide sequence ID" value="NZ_JABXJJ020000003.1"/>
</dbReference>
<gene>
    <name evidence="1" type="ORF">POF50_003310</name>
</gene>
<comment type="caution">
    <text evidence="1">The sequence shown here is derived from an EMBL/GenBank/DDBJ whole genome shotgun (WGS) entry which is preliminary data.</text>
</comment>
<dbReference type="EMBL" id="JABXJJ020000003">
    <property type="protein sequence ID" value="MDI5968384.1"/>
    <property type="molecule type" value="Genomic_DNA"/>
</dbReference>
<reference evidence="1" key="1">
    <citation type="submission" date="2023-05" db="EMBL/GenBank/DDBJ databases">
        <title>Streptantibioticus silvisoli sp. nov., acidotolerant actinomycetes 1 from pine litter.</title>
        <authorList>
            <person name="Swiecimska M."/>
            <person name="Golinska P."/>
            <person name="Sangal V."/>
            <person name="Wachnowicz B."/>
            <person name="Goodfellow M."/>
        </authorList>
    </citation>
    <scope>NUCLEOTIDE SEQUENCE</scope>
    <source>
        <strain evidence="1">SL13</strain>
    </source>
</reference>
<dbReference type="AlphaFoldDB" id="A0AA90KF09"/>